<name>A0ABP3GGW8_9BACI</name>
<evidence type="ECO:0000313" key="7">
    <source>
        <dbReference type="EMBL" id="GAA0342820.1"/>
    </source>
</evidence>
<dbReference type="InterPro" id="IPR004567">
    <property type="entry name" value="Type_II_PanK"/>
</dbReference>
<dbReference type="Pfam" id="PF03630">
    <property type="entry name" value="Fumble"/>
    <property type="match status" value="1"/>
</dbReference>
<dbReference type="Proteomes" id="UP001500782">
    <property type="component" value="Unassembled WGS sequence"/>
</dbReference>
<sequence>MKSIGIDAGGSLLKLAYLENNRYHYKQFPIQDLDQAVSWVQLTAPQATFKVTGGKASIVQQKLTGADVKIVPEFDAVCLGTKEMIIHEKHYFHDFMIVSMGTGTSFYLMKENQYERLFGSGIGGGTLLGLGQLLLATRDFQQIVELAKKGERNSVDLLVKDLYEGEEPPIPGHLTAANFGKPDLSQSPVEDVAAALFQMIGETMVLLGKQFAAPHQVQKFVYVGGTISHNPPLQKVINSFDSMLQHESIFLQNGTFAGAVGALVY</sequence>
<dbReference type="PIRSF" id="PIRSF036940">
    <property type="entry name" value="PanK_bac_aCoA"/>
    <property type="match status" value="1"/>
</dbReference>
<evidence type="ECO:0000256" key="6">
    <source>
        <dbReference type="ARBA" id="ARBA00022993"/>
    </source>
</evidence>
<dbReference type="RefSeq" id="WP_343802366.1">
    <property type="nucleotide sequence ID" value="NZ_BAAADJ010000061.1"/>
</dbReference>
<keyword evidence="8" id="KW-1185">Reference proteome</keyword>
<keyword evidence="1" id="KW-0963">Cytoplasm</keyword>
<keyword evidence="5" id="KW-0067">ATP-binding</keyword>
<keyword evidence="3" id="KW-0547">Nucleotide-binding</keyword>
<evidence type="ECO:0000313" key="8">
    <source>
        <dbReference type="Proteomes" id="UP001500782"/>
    </source>
</evidence>
<keyword evidence="2" id="KW-0808">Transferase</keyword>
<dbReference type="SUPFAM" id="SSF53067">
    <property type="entry name" value="Actin-like ATPase domain"/>
    <property type="match status" value="1"/>
</dbReference>
<dbReference type="EMBL" id="BAAADJ010000061">
    <property type="protein sequence ID" value="GAA0342820.1"/>
    <property type="molecule type" value="Genomic_DNA"/>
</dbReference>
<keyword evidence="6" id="KW-0173">Coenzyme A biosynthesis</keyword>
<evidence type="ECO:0000256" key="5">
    <source>
        <dbReference type="ARBA" id="ARBA00022840"/>
    </source>
</evidence>
<dbReference type="CDD" id="cd24085">
    <property type="entry name" value="ASKHA_NBD_PanK-II_bac"/>
    <property type="match status" value="1"/>
</dbReference>
<dbReference type="PANTHER" id="PTHR12280">
    <property type="entry name" value="PANTOTHENATE KINASE"/>
    <property type="match status" value="1"/>
</dbReference>
<gene>
    <name evidence="7" type="primary">coaW</name>
    <name evidence="7" type="ORF">GCM10008967_36590</name>
</gene>
<dbReference type="GO" id="GO:0016301">
    <property type="term" value="F:kinase activity"/>
    <property type="evidence" value="ECO:0007669"/>
    <property type="project" value="UniProtKB-KW"/>
</dbReference>
<reference evidence="8" key="1">
    <citation type="journal article" date="2019" name="Int. J. Syst. Evol. Microbiol.">
        <title>The Global Catalogue of Microorganisms (GCM) 10K type strain sequencing project: providing services to taxonomists for standard genome sequencing and annotation.</title>
        <authorList>
            <consortium name="The Broad Institute Genomics Platform"/>
            <consortium name="The Broad Institute Genome Sequencing Center for Infectious Disease"/>
            <person name="Wu L."/>
            <person name="Ma J."/>
        </authorList>
    </citation>
    <scope>NUCLEOTIDE SEQUENCE [LARGE SCALE GENOMIC DNA]</scope>
    <source>
        <strain evidence="8">JCM 9731</strain>
    </source>
</reference>
<organism evidence="7 8">
    <name type="scientific">Bacillus carboniphilus</name>
    <dbReference type="NCBI Taxonomy" id="86663"/>
    <lineage>
        <taxon>Bacteria</taxon>
        <taxon>Bacillati</taxon>
        <taxon>Bacillota</taxon>
        <taxon>Bacilli</taxon>
        <taxon>Bacillales</taxon>
        <taxon>Bacillaceae</taxon>
        <taxon>Bacillus</taxon>
    </lineage>
</organism>
<comment type="caution">
    <text evidence="7">The sequence shown here is derived from an EMBL/GenBank/DDBJ whole genome shotgun (WGS) entry which is preliminary data.</text>
</comment>
<proteinExistence type="predicted"/>
<accession>A0ABP3GGW8</accession>
<dbReference type="Gene3D" id="3.30.420.40">
    <property type="match status" value="1"/>
</dbReference>
<evidence type="ECO:0000256" key="4">
    <source>
        <dbReference type="ARBA" id="ARBA00022777"/>
    </source>
</evidence>
<dbReference type="NCBIfam" id="NF009842">
    <property type="entry name" value="PRK13317.1"/>
    <property type="match status" value="1"/>
</dbReference>
<keyword evidence="4 7" id="KW-0418">Kinase</keyword>
<dbReference type="InterPro" id="IPR043129">
    <property type="entry name" value="ATPase_NBD"/>
</dbReference>
<protein>
    <submittedName>
        <fullName evidence="7">Type II pantothenate kinase</fullName>
    </submittedName>
</protein>
<evidence type="ECO:0000256" key="1">
    <source>
        <dbReference type="ARBA" id="ARBA00022490"/>
    </source>
</evidence>
<dbReference type="InterPro" id="IPR011602">
    <property type="entry name" value="Type_II_PanK_bac"/>
</dbReference>
<dbReference type="PANTHER" id="PTHR12280:SF20">
    <property type="entry name" value="4'-PHOSPHOPANTETHEINE PHOSPHATASE"/>
    <property type="match status" value="1"/>
</dbReference>
<evidence type="ECO:0000256" key="3">
    <source>
        <dbReference type="ARBA" id="ARBA00022741"/>
    </source>
</evidence>
<evidence type="ECO:0000256" key="2">
    <source>
        <dbReference type="ARBA" id="ARBA00022679"/>
    </source>
</evidence>